<dbReference type="Pfam" id="PF04082">
    <property type="entry name" value="Fungal_trans"/>
    <property type="match status" value="1"/>
</dbReference>
<protein>
    <recommendedName>
        <fullName evidence="6">Xylanolytic transcriptional activator regulatory domain-containing protein</fullName>
    </recommendedName>
</protein>
<reference evidence="7" key="2">
    <citation type="journal article" date="2023" name="IMA Fungus">
        <title>Comparative genomic study of the Penicillium genus elucidates a diverse pangenome and 15 lateral gene transfer events.</title>
        <authorList>
            <person name="Petersen C."/>
            <person name="Sorensen T."/>
            <person name="Nielsen M.R."/>
            <person name="Sondergaard T.E."/>
            <person name="Sorensen J.L."/>
            <person name="Fitzpatrick D.A."/>
            <person name="Frisvad J.C."/>
            <person name="Nielsen K.L."/>
        </authorList>
    </citation>
    <scope>NUCLEOTIDE SEQUENCE</scope>
    <source>
        <strain evidence="7">IBT 30069</strain>
    </source>
</reference>
<sequence>MPEVEKLLAQILYKAIDHIKTIHALLLLCLWPIPQPQYLQNPAWNYIGLAINAAMQLHCHTLSEPDTEEGEWRGFAPTTDSKVTNETKSRTWLGCVKVGTLVALVLGMPMPISTQQHMRSIDRSIETLSKSNETPDSTSPLSSTVSILKIQISAMETLADVEDLNVHSKISQLFLNQLDQIHYEDSDAPHSHLLPNLDLSQAIAKLYVISMSFNLLTRDSTEDPIFQANHLKTLQESYRSATHIIHLFKNTNIEKVEDSAGYLDYQPELYLTPLLHATTILFRYLATFPSPSGEDYIHAIESMKDAHLIFQSFPKRREFIRAAIHIESLMDILKKGIPSRSMDRLVVRNKLGASVMFDAIFHACRQRNLDPRTGEPRAVREWKTVNDTFAERLPKIPIAREKDSALLSSSMDNEATVTAPYTQNPEWWEEWDKYIDLFQVGDEQMDIAF</sequence>
<dbReference type="InterPro" id="IPR007219">
    <property type="entry name" value="XnlR_reg_dom"/>
</dbReference>
<keyword evidence="4" id="KW-0804">Transcription</keyword>
<dbReference type="GO" id="GO:0006351">
    <property type="term" value="P:DNA-templated transcription"/>
    <property type="evidence" value="ECO:0007669"/>
    <property type="project" value="InterPro"/>
</dbReference>
<gene>
    <name evidence="7" type="ORF">N7456_008133</name>
</gene>
<evidence type="ECO:0000256" key="5">
    <source>
        <dbReference type="ARBA" id="ARBA00023242"/>
    </source>
</evidence>
<dbReference type="PANTHER" id="PTHR31845">
    <property type="entry name" value="FINGER DOMAIN PROTEIN, PUTATIVE-RELATED"/>
    <property type="match status" value="1"/>
</dbReference>
<dbReference type="CDD" id="cd12148">
    <property type="entry name" value="fungal_TF_MHR"/>
    <property type="match status" value="1"/>
</dbReference>
<dbReference type="GO" id="GO:0000981">
    <property type="term" value="F:DNA-binding transcription factor activity, RNA polymerase II-specific"/>
    <property type="evidence" value="ECO:0007669"/>
    <property type="project" value="TreeGrafter"/>
</dbReference>
<evidence type="ECO:0000256" key="1">
    <source>
        <dbReference type="ARBA" id="ARBA00004123"/>
    </source>
</evidence>
<evidence type="ECO:0000259" key="6">
    <source>
        <dbReference type="Pfam" id="PF04082"/>
    </source>
</evidence>
<accession>A0A9W9K9X7</accession>
<evidence type="ECO:0000256" key="4">
    <source>
        <dbReference type="ARBA" id="ARBA00023163"/>
    </source>
</evidence>
<comment type="caution">
    <text evidence="7">The sequence shown here is derived from an EMBL/GenBank/DDBJ whole genome shotgun (WGS) entry which is preliminary data.</text>
</comment>
<dbReference type="InterPro" id="IPR051089">
    <property type="entry name" value="prtT"/>
</dbReference>
<keyword evidence="3" id="KW-0238">DNA-binding</keyword>
<dbReference type="AlphaFoldDB" id="A0A9W9K9X7"/>
<keyword evidence="2" id="KW-0805">Transcription regulation</keyword>
<evidence type="ECO:0000256" key="3">
    <source>
        <dbReference type="ARBA" id="ARBA00023125"/>
    </source>
</evidence>
<name>A0A9W9K9X7_9EURO</name>
<feature type="domain" description="Xylanolytic transcriptional activator regulatory" evidence="6">
    <location>
        <begin position="14"/>
        <end position="160"/>
    </location>
</feature>
<evidence type="ECO:0000256" key="2">
    <source>
        <dbReference type="ARBA" id="ARBA00023015"/>
    </source>
</evidence>
<evidence type="ECO:0000313" key="8">
    <source>
        <dbReference type="Proteomes" id="UP001149165"/>
    </source>
</evidence>
<dbReference type="EMBL" id="JAPQKH010000005">
    <property type="protein sequence ID" value="KAJ5097412.1"/>
    <property type="molecule type" value="Genomic_DNA"/>
</dbReference>
<dbReference type="OrthoDB" id="3163292at2759"/>
<dbReference type="Proteomes" id="UP001149165">
    <property type="component" value="Unassembled WGS sequence"/>
</dbReference>
<dbReference type="GO" id="GO:0005634">
    <property type="term" value="C:nucleus"/>
    <property type="evidence" value="ECO:0007669"/>
    <property type="project" value="UniProtKB-SubCell"/>
</dbReference>
<dbReference type="GO" id="GO:0000976">
    <property type="term" value="F:transcription cis-regulatory region binding"/>
    <property type="evidence" value="ECO:0007669"/>
    <property type="project" value="TreeGrafter"/>
</dbReference>
<comment type="subcellular location">
    <subcellularLocation>
        <location evidence="1">Nucleus</location>
    </subcellularLocation>
</comment>
<organism evidence="7 8">
    <name type="scientific">Penicillium angulare</name>
    <dbReference type="NCBI Taxonomy" id="116970"/>
    <lineage>
        <taxon>Eukaryota</taxon>
        <taxon>Fungi</taxon>
        <taxon>Dikarya</taxon>
        <taxon>Ascomycota</taxon>
        <taxon>Pezizomycotina</taxon>
        <taxon>Eurotiomycetes</taxon>
        <taxon>Eurotiomycetidae</taxon>
        <taxon>Eurotiales</taxon>
        <taxon>Aspergillaceae</taxon>
        <taxon>Penicillium</taxon>
    </lineage>
</organism>
<dbReference type="PANTHER" id="PTHR31845:SF21">
    <property type="entry name" value="REGULATORY PROTEIN LEU3"/>
    <property type="match status" value="1"/>
</dbReference>
<dbReference type="GO" id="GO:0008270">
    <property type="term" value="F:zinc ion binding"/>
    <property type="evidence" value="ECO:0007669"/>
    <property type="project" value="InterPro"/>
</dbReference>
<proteinExistence type="predicted"/>
<keyword evidence="5" id="KW-0539">Nucleus</keyword>
<reference evidence="7" key="1">
    <citation type="submission" date="2022-11" db="EMBL/GenBank/DDBJ databases">
        <authorList>
            <person name="Petersen C."/>
        </authorList>
    </citation>
    <scope>NUCLEOTIDE SEQUENCE</scope>
    <source>
        <strain evidence="7">IBT 30069</strain>
    </source>
</reference>
<evidence type="ECO:0000313" key="7">
    <source>
        <dbReference type="EMBL" id="KAJ5097412.1"/>
    </source>
</evidence>
<keyword evidence="8" id="KW-1185">Reference proteome</keyword>